<evidence type="ECO:0000256" key="3">
    <source>
        <dbReference type="ARBA" id="ARBA00022801"/>
    </source>
</evidence>
<dbReference type="PROSITE" id="PS51208">
    <property type="entry name" value="AUTOTRANSPORTER"/>
    <property type="match status" value="1"/>
</dbReference>
<keyword evidence="2" id="KW-0732">Signal</keyword>
<dbReference type="PRINTS" id="PR00723">
    <property type="entry name" value="SUBTILISIN"/>
</dbReference>
<dbReference type="KEGG" id="sutt:SUTMEG_12680"/>
<evidence type="ECO:0000256" key="1">
    <source>
        <dbReference type="ARBA" id="ARBA00022670"/>
    </source>
</evidence>
<reference evidence="8 9" key="1">
    <citation type="journal article" date="2018" name="Int. J. Syst. Evol. Microbiol.">
        <title>Mesosutterella multiformis gen. nov., sp. nov., a member of the family Sutterellaceae and Sutterella megalosphaeroides sp. nov., isolated from human faeces.</title>
        <authorList>
            <person name="Sakamoto M."/>
            <person name="Ikeyama N."/>
            <person name="Kunihiro T."/>
            <person name="Iino T."/>
            <person name="Yuki M."/>
            <person name="Ohkuma M."/>
        </authorList>
    </citation>
    <scope>NUCLEOTIDE SEQUENCE [LARGE SCALE GENOMIC DNA]</scope>
    <source>
        <strain evidence="8 9">6FBBBH3</strain>
    </source>
</reference>
<keyword evidence="9" id="KW-1185">Reference proteome</keyword>
<evidence type="ECO:0000256" key="6">
    <source>
        <dbReference type="PROSITE-ProRule" id="PRU01240"/>
    </source>
</evidence>
<dbReference type="EMBL" id="AP018786">
    <property type="protein sequence ID" value="BBF23377.1"/>
    <property type="molecule type" value="Genomic_DNA"/>
</dbReference>
<dbReference type="InterPro" id="IPR036709">
    <property type="entry name" value="Autotransporte_beta_dom_sf"/>
</dbReference>
<dbReference type="GO" id="GO:0004252">
    <property type="term" value="F:serine-type endopeptidase activity"/>
    <property type="evidence" value="ECO:0007669"/>
    <property type="project" value="UniProtKB-UniRule"/>
</dbReference>
<keyword evidence="4 6" id="KW-0720">Serine protease</keyword>
<dbReference type="InterPro" id="IPR000209">
    <property type="entry name" value="Peptidase_S8/S53_dom"/>
</dbReference>
<dbReference type="NCBIfam" id="TIGR02601">
    <property type="entry name" value="autotrns_rpt"/>
    <property type="match status" value="1"/>
</dbReference>
<dbReference type="GO" id="GO:0016485">
    <property type="term" value="P:protein processing"/>
    <property type="evidence" value="ECO:0007669"/>
    <property type="project" value="TreeGrafter"/>
</dbReference>
<evidence type="ECO:0000259" key="7">
    <source>
        <dbReference type="PROSITE" id="PS51208"/>
    </source>
</evidence>
<comment type="similarity">
    <text evidence="6">Belongs to the peptidase S8 family.</text>
</comment>
<dbReference type="SMART" id="SM00869">
    <property type="entry name" value="Autotransporter"/>
    <property type="match status" value="1"/>
</dbReference>
<dbReference type="Gene3D" id="2.40.128.130">
    <property type="entry name" value="Autotransporter beta-domain"/>
    <property type="match status" value="1"/>
</dbReference>
<evidence type="ECO:0000313" key="9">
    <source>
        <dbReference type="Proteomes" id="UP000271003"/>
    </source>
</evidence>
<dbReference type="SUPFAM" id="SSF103515">
    <property type="entry name" value="Autotransporter"/>
    <property type="match status" value="1"/>
</dbReference>
<dbReference type="InterPro" id="IPR013425">
    <property type="entry name" value="Autotrns_rpt"/>
</dbReference>
<feature type="domain" description="Autotransporter" evidence="7">
    <location>
        <begin position="865"/>
        <end position="1140"/>
    </location>
</feature>
<dbReference type="RefSeq" id="WP_120176995.1">
    <property type="nucleotide sequence ID" value="NZ_AP018786.1"/>
</dbReference>
<dbReference type="Pfam" id="PF03797">
    <property type="entry name" value="Autotransporter"/>
    <property type="match status" value="1"/>
</dbReference>
<dbReference type="Pfam" id="PF00082">
    <property type="entry name" value="Peptidase_S8"/>
    <property type="match status" value="1"/>
</dbReference>
<feature type="active site" description="Charge relay system" evidence="5 6">
    <location>
        <position position="451"/>
    </location>
</feature>
<evidence type="ECO:0000256" key="4">
    <source>
        <dbReference type="ARBA" id="ARBA00022825"/>
    </source>
</evidence>
<gene>
    <name evidence="8" type="ORF">SUTMEG_12680</name>
</gene>
<dbReference type="PROSITE" id="PS00137">
    <property type="entry name" value="SUBTILASE_HIS"/>
    <property type="match status" value="1"/>
</dbReference>
<dbReference type="InterPro" id="IPR036852">
    <property type="entry name" value="Peptidase_S8/S53_dom_sf"/>
</dbReference>
<accession>A0A2Z6ICM4</accession>
<dbReference type="Pfam" id="PF12951">
    <property type="entry name" value="PATR"/>
    <property type="match status" value="1"/>
</dbReference>
<dbReference type="InterPro" id="IPR015500">
    <property type="entry name" value="Peptidase_S8_subtilisin-rel"/>
</dbReference>
<name>A0A2Z6ICM4_9BURK</name>
<evidence type="ECO:0000313" key="8">
    <source>
        <dbReference type="EMBL" id="BBF23377.1"/>
    </source>
</evidence>
<keyword evidence="1 6" id="KW-0645">Protease</keyword>
<evidence type="ECO:0000256" key="2">
    <source>
        <dbReference type="ARBA" id="ARBA00022729"/>
    </source>
</evidence>
<sequence>MNRFFKTKWSQARRQYVVTDENHRTTDRKKTLVAAAVAAAGLGLGVAQAAYVTPLAGAASPEFSGTSASDATARTTADPAYVETGKLGSTKSWETDEYTKSHALTLINASQAYAEGYTGKGVLIGVVDSGAELAHTDLSGGRIFGVTASGTYYHDGDRYPFDQFAGGQADDKTGEYSKGEAFETNGDWILGINDAHGTHVTSVAAGNRNGIGSHGVAFESDVAVGNTGGTDNMNYGPYQDYNYFYAVWDAVGNTGAKVINNSWGTNIRVENDQGVVDSGWHYDVGQVGSEFDFTTGQNGVEKEYYLFREDADKAGGKNFMDAAYEVAKKHGLIQIFTNGNRNFQNPYYRAMYPYFTPDAEQYWIAAGGVDITADGRMVIMGNENGTHAGTDDDHGGGGYNRAGVAKWWTITAPTNVWGASIDPATGAIDGDGNAATDSKDNHGWGTAGGTSNAAPHIAGAMGVLMGRYTYLTPTQVRDVMFTTASNTDGQEGLLEEWDSATGVPDNDYGWGVLDLGKAIYGPGQFLGDFAVTMNDVDDTWRNDISDVAIKARKVEDEEEDAAWVKRKAVLDEKKAAGPLTKEETWEYEYKTARDEARDLRAKQGYVGRLIKDGNGTLTLTGHNTYSGGTIVNGGTVAGLSDSFGSGDVVVNAGGTVEFHTQFSLKKADKDDWVEDNYAASAETTDDANVVVKKGGALSVAESGVSLGNVTVEEGAIFKVGGIDETMLTDLWKDPTKAYDVTLTTKSLTGAENLTAGTDYAFFSNEIDTSTANTVKASLKKRDGGMAAAATTENGRAIGAAIEANPEGETFAAFLGATKDQAARTFDSLGSDINFTAQNLSIVNSLTLSRAVKDQSTGYGTANTAKLGNGAEVWATGIGAWSNSDAGGASTDLDADFYAGLVGVEMQVCSATKLGVFFGAGSTDFKGGVDGKIDSDDIHAGIYGETATGPVSLAYGFAWTQQDRELTRGISFMDSVGYGTTSADADLMQLFGEVAYTGLNTDAYSVEPYVGFTWVHAKADGFTETAGTTAVTSEFDNQNIEVTTLGVRGAMPFKLATVDMKVKGDVNWMHFFGDTAAEGTVRIGDAAPAALKGEELDNLFGVGLGIEAKMGESTTFGLSYTGAYGSDVTSHGVGVNVRYAF</sequence>
<evidence type="ECO:0000256" key="5">
    <source>
        <dbReference type="PIRSR" id="PIRSR615500-1"/>
    </source>
</evidence>
<dbReference type="SUPFAM" id="SSF52743">
    <property type="entry name" value="Subtilisin-like"/>
    <property type="match status" value="1"/>
</dbReference>
<dbReference type="InterPro" id="IPR005546">
    <property type="entry name" value="Autotransporte_beta"/>
</dbReference>
<dbReference type="PANTHER" id="PTHR42884:SF14">
    <property type="entry name" value="NEUROENDOCRINE CONVERTASE 1"/>
    <property type="match status" value="1"/>
</dbReference>
<dbReference type="CDD" id="cd04848">
    <property type="entry name" value="Peptidases_S8_Autotransporter_serine_protease_like"/>
    <property type="match status" value="1"/>
</dbReference>
<dbReference type="OrthoDB" id="5760545at2"/>
<keyword evidence="3 6" id="KW-0378">Hydrolase</keyword>
<protein>
    <submittedName>
        <fullName evidence="8">Outer membrane autotransporter barrel domain-containing protein</fullName>
    </submittedName>
</protein>
<feature type="active site" description="Charge relay system" evidence="5 6">
    <location>
        <position position="128"/>
    </location>
</feature>
<dbReference type="Gene3D" id="3.40.50.200">
    <property type="entry name" value="Peptidase S8/S53 domain"/>
    <property type="match status" value="1"/>
</dbReference>
<dbReference type="InterPro" id="IPR022398">
    <property type="entry name" value="Peptidase_S8_His-AS"/>
</dbReference>
<feature type="active site" description="Charge relay system" evidence="5 6">
    <location>
        <position position="196"/>
    </location>
</feature>
<dbReference type="AlphaFoldDB" id="A0A2Z6ICM4"/>
<dbReference type="PANTHER" id="PTHR42884">
    <property type="entry name" value="PROPROTEIN CONVERTASE SUBTILISIN/KEXIN-RELATED"/>
    <property type="match status" value="1"/>
</dbReference>
<dbReference type="InterPro" id="IPR023828">
    <property type="entry name" value="Peptidase_S8_Ser-AS"/>
</dbReference>
<dbReference type="PROSITE" id="PS51892">
    <property type="entry name" value="SUBTILASE"/>
    <property type="match status" value="1"/>
</dbReference>
<dbReference type="Proteomes" id="UP000271003">
    <property type="component" value="Chromosome"/>
</dbReference>
<proteinExistence type="inferred from homology"/>
<organism evidence="8 9">
    <name type="scientific">Sutterella megalosphaeroides</name>
    <dbReference type="NCBI Taxonomy" id="2494234"/>
    <lineage>
        <taxon>Bacteria</taxon>
        <taxon>Pseudomonadati</taxon>
        <taxon>Pseudomonadota</taxon>
        <taxon>Betaproteobacteria</taxon>
        <taxon>Burkholderiales</taxon>
        <taxon>Sutterellaceae</taxon>
        <taxon>Sutterella</taxon>
    </lineage>
</organism>
<dbReference type="PROSITE" id="PS00138">
    <property type="entry name" value="SUBTILASE_SER"/>
    <property type="match status" value="1"/>
</dbReference>
<dbReference type="InterPro" id="IPR034061">
    <property type="entry name" value="Peptidases_S8_Autotransporter"/>
</dbReference>
<dbReference type="GO" id="GO:0016020">
    <property type="term" value="C:membrane"/>
    <property type="evidence" value="ECO:0007669"/>
    <property type="project" value="TreeGrafter"/>
</dbReference>